<reference evidence="1" key="1">
    <citation type="journal article" date="2015" name="Nature">
        <title>Complex archaea that bridge the gap between prokaryotes and eukaryotes.</title>
        <authorList>
            <person name="Spang A."/>
            <person name="Saw J.H."/>
            <person name="Jorgensen S.L."/>
            <person name="Zaremba-Niedzwiedzka K."/>
            <person name="Martijn J."/>
            <person name="Lind A.E."/>
            <person name="van Eijk R."/>
            <person name="Schleper C."/>
            <person name="Guy L."/>
            <person name="Ettema T.J."/>
        </authorList>
    </citation>
    <scope>NUCLEOTIDE SEQUENCE</scope>
</reference>
<comment type="caution">
    <text evidence="1">The sequence shown here is derived from an EMBL/GenBank/DDBJ whole genome shotgun (WGS) entry which is preliminary data.</text>
</comment>
<evidence type="ECO:0000313" key="1">
    <source>
        <dbReference type="EMBL" id="KKN83848.1"/>
    </source>
</evidence>
<accession>A0A0F9WXW4</accession>
<name>A0A0F9WXW4_9ZZZZ</name>
<organism evidence="1">
    <name type="scientific">marine sediment metagenome</name>
    <dbReference type="NCBI Taxonomy" id="412755"/>
    <lineage>
        <taxon>unclassified sequences</taxon>
        <taxon>metagenomes</taxon>
        <taxon>ecological metagenomes</taxon>
    </lineage>
</organism>
<protein>
    <submittedName>
        <fullName evidence="1">Uncharacterized protein</fullName>
    </submittedName>
</protein>
<gene>
    <name evidence="1" type="ORF">LCGC14_0295010</name>
</gene>
<dbReference type="EMBL" id="LAZR01000179">
    <property type="protein sequence ID" value="KKN83848.1"/>
    <property type="molecule type" value="Genomic_DNA"/>
</dbReference>
<proteinExistence type="predicted"/>
<sequence length="39" mass="4487">MPVSHNTFKLVRQGLYQETSIAVSIYPLDKLVTNALYYI</sequence>
<dbReference type="AlphaFoldDB" id="A0A0F9WXW4"/>